<proteinExistence type="inferred from homology"/>
<dbReference type="SMART" id="SM00642">
    <property type="entry name" value="Aamy"/>
    <property type="match status" value="1"/>
</dbReference>
<dbReference type="Proteomes" id="UP000293289">
    <property type="component" value="Unassembled WGS sequence"/>
</dbReference>
<gene>
    <name evidence="4" type="ORF">EV187_1061</name>
</gene>
<dbReference type="PANTHER" id="PTHR10357">
    <property type="entry name" value="ALPHA-AMYLASE FAMILY MEMBER"/>
    <property type="match status" value="1"/>
</dbReference>
<evidence type="ECO:0000313" key="5">
    <source>
        <dbReference type="Proteomes" id="UP000293289"/>
    </source>
</evidence>
<sequence length="562" mass="62045">MTDSTTDTRTTEASAVLASDPNWWRQAAVYQIYPRSFADANGDGIGDLPGITSRIPYLVELGVDAVWLSPFYPSALADGGYDVDDYRDVDPKLGTLADFDVMIAALHAAGIRLIVDIVPNHSSNRHEWFREALASPRGSAARDRYIFRDGEGPDGTEPPSDWQSMFGGSAWQPVGDGQFYLHLFAPEQPDFNWANPEVRADFLTTLRFWADRGVDGFRVDVAHALAKDLTYPLRSHAELAAMQIGAEGSHPLWDREELDEIYAEWRAVFDEYDPPRIAVAEAWVEPARRHRYAAPTSLGQAFNFDLLRADFDADGFRAIIDQNLESVTVTGSSNTWVFSNHDVVRHATRYGLPDDHGNDGQVGRQWLLSGGVSPELDAERGLRRARAASLLMLALPGSAYLYQGEELGLPEVADLPDAERQDPTFFRSPGVDVGRDGCRVPLPWARTGSSFGFGADGAHLPQPSWFGDYSVEAEQADPDSTLNLYRRALRLRRDLQDGELLTWHAHPSGSDDVLWFERPGGWHSLTNFGDAPVELPDGEVLVTSVPLVDGLLPGAATAWLRG</sequence>
<dbReference type="AlphaFoldDB" id="A0A4Q7ML18"/>
<protein>
    <submittedName>
        <fullName evidence="4">Alpha-glucosidase</fullName>
    </submittedName>
</protein>
<dbReference type="Gene3D" id="3.90.400.10">
    <property type="entry name" value="Oligo-1,6-glucosidase, Domain 2"/>
    <property type="match status" value="1"/>
</dbReference>
<dbReference type="RefSeq" id="WP_130351916.1">
    <property type="nucleotide sequence ID" value="NZ_SGWY01000001.1"/>
</dbReference>
<dbReference type="FunFam" id="3.90.400.10:FF:000001">
    <property type="entry name" value="Maltase A3, isoform A"/>
    <property type="match status" value="1"/>
</dbReference>
<keyword evidence="2" id="KW-0325">Glycoprotein</keyword>
<dbReference type="InterPro" id="IPR017853">
    <property type="entry name" value="GH"/>
</dbReference>
<dbReference type="CDD" id="cd11332">
    <property type="entry name" value="AmyAc_OligoGlu_TS"/>
    <property type="match status" value="1"/>
</dbReference>
<organism evidence="4 5">
    <name type="scientific">Agromyces ramosus</name>
    <dbReference type="NCBI Taxonomy" id="33879"/>
    <lineage>
        <taxon>Bacteria</taxon>
        <taxon>Bacillati</taxon>
        <taxon>Actinomycetota</taxon>
        <taxon>Actinomycetes</taxon>
        <taxon>Micrococcales</taxon>
        <taxon>Microbacteriaceae</taxon>
        <taxon>Agromyces</taxon>
    </lineage>
</organism>
<evidence type="ECO:0000259" key="3">
    <source>
        <dbReference type="SMART" id="SM00642"/>
    </source>
</evidence>
<dbReference type="PANTHER" id="PTHR10357:SF179">
    <property type="entry name" value="NEUTRAL AND BASIC AMINO ACID TRANSPORT PROTEIN RBAT"/>
    <property type="match status" value="1"/>
</dbReference>
<feature type="domain" description="Glycosyl hydrolase family 13 catalytic" evidence="3">
    <location>
        <begin position="31"/>
        <end position="439"/>
    </location>
</feature>
<dbReference type="InterPro" id="IPR006047">
    <property type="entry name" value="GH13_cat_dom"/>
</dbReference>
<evidence type="ECO:0000256" key="2">
    <source>
        <dbReference type="ARBA" id="ARBA00023180"/>
    </source>
</evidence>
<accession>A0A4Q7ML18</accession>
<reference evidence="4 5" key="1">
    <citation type="submission" date="2019-02" db="EMBL/GenBank/DDBJ databases">
        <title>Genomic Encyclopedia of Type Strains, Phase IV (KMG-IV): sequencing the most valuable type-strain genomes for metagenomic binning, comparative biology and taxonomic classification.</title>
        <authorList>
            <person name="Goeker M."/>
        </authorList>
    </citation>
    <scope>NUCLEOTIDE SEQUENCE [LARGE SCALE GENOMIC DNA]</scope>
    <source>
        <strain evidence="4 5">DSM 43045</strain>
    </source>
</reference>
<evidence type="ECO:0000256" key="1">
    <source>
        <dbReference type="ARBA" id="ARBA00008061"/>
    </source>
</evidence>
<dbReference type="Gene3D" id="3.20.20.80">
    <property type="entry name" value="Glycosidases"/>
    <property type="match status" value="1"/>
</dbReference>
<dbReference type="SUPFAM" id="SSF51445">
    <property type="entry name" value="(Trans)glycosidases"/>
    <property type="match status" value="1"/>
</dbReference>
<name>A0A4Q7ML18_9MICO</name>
<evidence type="ECO:0000313" key="4">
    <source>
        <dbReference type="EMBL" id="RZS68627.1"/>
    </source>
</evidence>
<comment type="similarity">
    <text evidence="1">Belongs to the glycosyl hydrolase 13 family.</text>
</comment>
<dbReference type="Pfam" id="PF00128">
    <property type="entry name" value="Alpha-amylase"/>
    <property type="match status" value="1"/>
</dbReference>
<keyword evidence="5" id="KW-1185">Reference proteome</keyword>
<dbReference type="GO" id="GO:0004556">
    <property type="term" value="F:alpha-amylase activity"/>
    <property type="evidence" value="ECO:0007669"/>
    <property type="project" value="TreeGrafter"/>
</dbReference>
<dbReference type="OrthoDB" id="9043248at2"/>
<dbReference type="EMBL" id="SGWY01000001">
    <property type="protein sequence ID" value="RZS68627.1"/>
    <property type="molecule type" value="Genomic_DNA"/>
</dbReference>
<dbReference type="GO" id="GO:0009313">
    <property type="term" value="P:oligosaccharide catabolic process"/>
    <property type="evidence" value="ECO:0007669"/>
    <property type="project" value="TreeGrafter"/>
</dbReference>
<dbReference type="InterPro" id="IPR045857">
    <property type="entry name" value="O16G_dom_2"/>
</dbReference>
<comment type="caution">
    <text evidence="4">The sequence shown here is derived from an EMBL/GenBank/DDBJ whole genome shotgun (WGS) entry which is preliminary data.</text>
</comment>